<proteinExistence type="predicted"/>
<protein>
    <submittedName>
        <fullName evidence="2">LexA repressor</fullName>
    </submittedName>
</protein>
<dbReference type="SUPFAM" id="SSF46785">
    <property type="entry name" value="Winged helix' DNA-binding domain"/>
    <property type="match status" value="1"/>
</dbReference>
<accession>A0ABU6GQF6</accession>
<dbReference type="InterPro" id="IPR036390">
    <property type="entry name" value="WH_DNA-bd_sf"/>
</dbReference>
<evidence type="ECO:0000259" key="1">
    <source>
        <dbReference type="Pfam" id="PF01726"/>
    </source>
</evidence>
<feature type="domain" description="LexA repressor DNA-binding" evidence="1">
    <location>
        <begin position="1"/>
        <end position="65"/>
    </location>
</feature>
<organism evidence="2 3">
    <name type="scientific">Paenibacillus dokdonensis</name>
    <dbReference type="NCBI Taxonomy" id="2567944"/>
    <lineage>
        <taxon>Bacteria</taxon>
        <taxon>Bacillati</taxon>
        <taxon>Bacillota</taxon>
        <taxon>Bacilli</taxon>
        <taxon>Bacillales</taxon>
        <taxon>Paenibacillaceae</taxon>
        <taxon>Paenibacillus</taxon>
    </lineage>
</organism>
<sequence>MEPLTKRQGDVLAAIGKFIDSNKYPPSVRELSDMMGHASSSTTHSMLTALEKKGYIHREVSKPRTLKVLGQA</sequence>
<dbReference type="Pfam" id="PF01726">
    <property type="entry name" value="LexA_DNA_bind"/>
    <property type="match status" value="1"/>
</dbReference>
<keyword evidence="3" id="KW-1185">Reference proteome</keyword>
<evidence type="ECO:0000313" key="3">
    <source>
        <dbReference type="Proteomes" id="UP001344632"/>
    </source>
</evidence>
<dbReference type="Proteomes" id="UP001344632">
    <property type="component" value="Unassembled WGS sequence"/>
</dbReference>
<dbReference type="PANTHER" id="PTHR33516">
    <property type="entry name" value="LEXA REPRESSOR"/>
    <property type="match status" value="1"/>
</dbReference>
<comment type="caution">
    <text evidence="2">The sequence shown here is derived from an EMBL/GenBank/DDBJ whole genome shotgun (WGS) entry which is preliminary data.</text>
</comment>
<dbReference type="InterPro" id="IPR050077">
    <property type="entry name" value="LexA_repressor"/>
</dbReference>
<gene>
    <name evidence="2" type="ORF">P4H66_19335</name>
</gene>
<dbReference type="Gene3D" id="1.10.10.10">
    <property type="entry name" value="Winged helix-like DNA-binding domain superfamily/Winged helix DNA-binding domain"/>
    <property type="match status" value="1"/>
</dbReference>
<dbReference type="RefSeq" id="WP_326089671.1">
    <property type="nucleotide sequence ID" value="NZ_JARLKZ010000015.1"/>
</dbReference>
<dbReference type="InterPro" id="IPR036388">
    <property type="entry name" value="WH-like_DNA-bd_sf"/>
</dbReference>
<dbReference type="EMBL" id="JARLKZ010000015">
    <property type="protein sequence ID" value="MEC0241959.1"/>
    <property type="molecule type" value="Genomic_DNA"/>
</dbReference>
<dbReference type="PANTHER" id="PTHR33516:SF2">
    <property type="entry name" value="LEXA REPRESSOR-RELATED"/>
    <property type="match status" value="1"/>
</dbReference>
<reference evidence="2 3" key="1">
    <citation type="submission" date="2023-03" db="EMBL/GenBank/DDBJ databases">
        <title>Bacillus Genome Sequencing.</title>
        <authorList>
            <person name="Dunlap C."/>
        </authorList>
    </citation>
    <scope>NUCLEOTIDE SEQUENCE [LARGE SCALE GENOMIC DNA]</scope>
    <source>
        <strain evidence="2 3">BD-525</strain>
    </source>
</reference>
<dbReference type="InterPro" id="IPR006199">
    <property type="entry name" value="LexA_DNA-bd_dom"/>
</dbReference>
<evidence type="ECO:0000313" key="2">
    <source>
        <dbReference type="EMBL" id="MEC0241959.1"/>
    </source>
</evidence>
<name>A0ABU6GQF6_9BACL</name>